<name>A0A427XU23_9TREE</name>
<dbReference type="Proteomes" id="UP000279236">
    <property type="component" value="Unassembled WGS sequence"/>
</dbReference>
<dbReference type="Gene3D" id="2.120.10.30">
    <property type="entry name" value="TolB, C-terminal domain"/>
    <property type="match status" value="1"/>
</dbReference>
<dbReference type="OrthoDB" id="423498at2759"/>
<organism evidence="2 3">
    <name type="scientific">Apiotrichum porosum</name>
    <dbReference type="NCBI Taxonomy" id="105984"/>
    <lineage>
        <taxon>Eukaryota</taxon>
        <taxon>Fungi</taxon>
        <taxon>Dikarya</taxon>
        <taxon>Basidiomycota</taxon>
        <taxon>Agaricomycotina</taxon>
        <taxon>Tremellomycetes</taxon>
        <taxon>Trichosporonales</taxon>
        <taxon>Trichosporonaceae</taxon>
        <taxon>Apiotrichum</taxon>
    </lineage>
</organism>
<keyword evidence="3" id="KW-1185">Reference proteome</keyword>
<dbReference type="GeneID" id="39591839"/>
<dbReference type="InterPro" id="IPR013658">
    <property type="entry name" value="SGL"/>
</dbReference>
<dbReference type="PANTHER" id="PTHR47064:SF2">
    <property type="entry name" value="SMP-30_GLUCONOLACTONASE_LRE-LIKE REGION DOMAIN-CONTAINING PROTEIN-RELATED"/>
    <property type="match status" value="1"/>
</dbReference>
<comment type="caution">
    <text evidence="2">The sequence shown here is derived from an EMBL/GenBank/DDBJ whole genome shotgun (WGS) entry which is preliminary data.</text>
</comment>
<gene>
    <name evidence="2" type="ORF">EHS24_007296</name>
</gene>
<reference evidence="2 3" key="1">
    <citation type="submission" date="2018-11" db="EMBL/GenBank/DDBJ databases">
        <title>Genome sequence of Apiotrichum porosum DSM 27194.</title>
        <authorList>
            <person name="Aliyu H."/>
            <person name="Gorte O."/>
            <person name="Ochsenreither K."/>
        </authorList>
    </citation>
    <scope>NUCLEOTIDE SEQUENCE [LARGE SCALE GENOMIC DNA]</scope>
    <source>
        <strain evidence="2 3">DSM 27194</strain>
    </source>
</reference>
<evidence type="ECO:0000259" key="1">
    <source>
        <dbReference type="Pfam" id="PF08450"/>
    </source>
</evidence>
<dbReference type="SUPFAM" id="SSF63829">
    <property type="entry name" value="Calcium-dependent phosphotriesterase"/>
    <property type="match status" value="1"/>
</dbReference>
<evidence type="ECO:0000313" key="2">
    <source>
        <dbReference type="EMBL" id="RSH82329.1"/>
    </source>
</evidence>
<dbReference type="InterPro" id="IPR052988">
    <property type="entry name" value="Oryzine_lactonohydrolase"/>
</dbReference>
<proteinExistence type="predicted"/>
<accession>A0A427XU23</accession>
<dbReference type="EMBL" id="RSCE01000005">
    <property type="protein sequence ID" value="RSH82329.1"/>
    <property type="molecule type" value="Genomic_DNA"/>
</dbReference>
<sequence length="447" mass="47162">MTADLPYHMLLPSAHAVLPAGFSRDPFSDSILDTDAAELAVPATCPFIATDPAFLEVLGPKPVVRVLASGVPGFAHEAGVYVPSTSGGEVWFTSNLITTEYGDDRAASVASPQLKARVNVQTVDLTTGIVRAVPTAIRTGNGACPYGSKLLFCDQGDDFTPSALTILDPVTHAVTPILNNFHGRQFNSLNDVIVLPPPPAAAQDLNGRAPATGPTVWFTDPTYGHEQQFRPVPQLPPQVYMFDPKSGAVRVVADGFDHPNGICFSPDNGTCYVTDTGHIHGSGRLDATRPSTVYAFDVVWRAGAPSLHNRRVFAMADCGVPDGIKCDTFGNVYSGCGDGIHVWNTAGQLIGKIVLGRADNNPGAGCANFCFVPGGKIVAFAEDRIYIVEGLAVDGTSVAGIPMGEADCNKPVALSARVSEYLSVAMDRRSGQRMSSELHCNGFEASS</sequence>
<dbReference type="RefSeq" id="XP_028476561.1">
    <property type="nucleotide sequence ID" value="XM_028622668.1"/>
</dbReference>
<protein>
    <recommendedName>
        <fullName evidence="1">SMP-30/Gluconolactonase/LRE-like region domain-containing protein</fullName>
    </recommendedName>
</protein>
<evidence type="ECO:0000313" key="3">
    <source>
        <dbReference type="Proteomes" id="UP000279236"/>
    </source>
</evidence>
<dbReference type="AlphaFoldDB" id="A0A427XU23"/>
<dbReference type="Pfam" id="PF08450">
    <property type="entry name" value="SGL"/>
    <property type="match status" value="1"/>
</dbReference>
<dbReference type="PANTHER" id="PTHR47064">
    <property type="entry name" value="PUTATIVE (AFU_ORTHOLOGUE AFUA_1G08990)-RELATED"/>
    <property type="match status" value="1"/>
</dbReference>
<dbReference type="InterPro" id="IPR011042">
    <property type="entry name" value="6-blade_b-propeller_TolB-like"/>
</dbReference>
<dbReference type="STRING" id="105984.A0A427XU23"/>
<feature type="domain" description="SMP-30/Gluconolactonase/LRE-like region" evidence="1">
    <location>
        <begin position="209"/>
        <end position="358"/>
    </location>
</feature>